<name>A0AAV6S5Y4_SOLSE</name>
<evidence type="ECO:0000313" key="1">
    <source>
        <dbReference type="EMBL" id="KAG7513175.1"/>
    </source>
</evidence>
<comment type="caution">
    <text evidence="1">The sequence shown here is derived from an EMBL/GenBank/DDBJ whole genome shotgun (WGS) entry which is preliminary data.</text>
</comment>
<dbReference type="EMBL" id="JAGKHQ010000006">
    <property type="protein sequence ID" value="KAG7513175.1"/>
    <property type="molecule type" value="Genomic_DNA"/>
</dbReference>
<gene>
    <name evidence="1" type="ORF">JOB18_000393</name>
</gene>
<keyword evidence="2" id="KW-1185">Reference proteome</keyword>
<protein>
    <submittedName>
        <fullName evidence="1">Uncharacterized protein</fullName>
    </submittedName>
</protein>
<reference evidence="1 2" key="1">
    <citation type="journal article" date="2021" name="Sci. Rep.">
        <title>Chromosome anchoring in Senegalese sole (Solea senegalensis) reveals sex-associated markers and genome rearrangements in flatfish.</title>
        <authorList>
            <person name="Guerrero-Cozar I."/>
            <person name="Gomez-Garrido J."/>
            <person name="Berbel C."/>
            <person name="Martinez-Blanch J.F."/>
            <person name="Alioto T."/>
            <person name="Claros M.G."/>
            <person name="Gagnaire P.A."/>
            <person name="Manchado M."/>
        </authorList>
    </citation>
    <scope>NUCLEOTIDE SEQUENCE [LARGE SCALE GENOMIC DNA]</scope>
    <source>
        <strain evidence="1">Sse05_10M</strain>
    </source>
</reference>
<sequence length="113" mass="12247">MLTCGRALGLGRGGGTLKQGNRGLVQVPVAPFKSYNDQDSKIESPLCFSLDKEQTEALGLLELMILAAGFMYDSMMFQNEVFSGSKVTHSFFGEVIKHHPSEYSQLGCIAGLV</sequence>
<dbReference type="Proteomes" id="UP000693946">
    <property type="component" value="Linkage Group LG14"/>
</dbReference>
<accession>A0AAV6S5Y4</accession>
<proteinExistence type="predicted"/>
<evidence type="ECO:0000313" key="2">
    <source>
        <dbReference type="Proteomes" id="UP000693946"/>
    </source>
</evidence>
<organism evidence="1 2">
    <name type="scientific">Solea senegalensis</name>
    <name type="common">Senegalese sole</name>
    <dbReference type="NCBI Taxonomy" id="28829"/>
    <lineage>
        <taxon>Eukaryota</taxon>
        <taxon>Metazoa</taxon>
        <taxon>Chordata</taxon>
        <taxon>Craniata</taxon>
        <taxon>Vertebrata</taxon>
        <taxon>Euteleostomi</taxon>
        <taxon>Actinopterygii</taxon>
        <taxon>Neopterygii</taxon>
        <taxon>Teleostei</taxon>
        <taxon>Neoteleostei</taxon>
        <taxon>Acanthomorphata</taxon>
        <taxon>Carangaria</taxon>
        <taxon>Pleuronectiformes</taxon>
        <taxon>Pleuronectoidei</taxon>
        <taxon>Soleidae</taxon>
        <taxon>Solea</taxon>
    </lineage>
</organism>
<dbReference type="AlphaFoldDB" id="A0AAV6S5Y4"/>